<feature type="transmembrane region" description="Helical" evidence="13">
    <location>
        <begin position="362"/>
        <end position="384"/>
    </location>
</feature>
<sequence>MEEQAKNNLLVIALSAHDPNEDDDLEIQEAVDTAPDISAQLSIKRKEKFEVLGRDVDWWLYVKRVSDGEKGYIPSTCVVPLKDDLTNEEDEELDHNVELTADLVNSGVDLKFFPEAPTERDVANRGPCPEEKANIFSRLSFWWLNGLIVKGFKTPLVDDDLWALGKSNKSLTIVPTFMEKWAKEEKRCAIGKKCPMKEQQEQETARLKDDNDETKVEFVPKKDEKQKDKKTEKKKPSLVRAMAYQFGPLFLIGMLLKLICDVIQFLQPQLVNLLITYTEDRSVVEWKGYIYAVSMFLVAVVTSIIMHQYWQIVFVVGMRIRTAIIGMIYAKALVLNSSARTESTAGEMVNLMSVDAQRLMDLATYINVLWSSPITILIALYFLYDAMGPSTLAGVGVLVLLIPFNIVVSRLARKLQVKQMAAKDLRIKMVNEILSGIKVLKLYAWEKSFMSKVSEIRKTELRQLKSAAYLNASFAFTFTCAPFMVALATFAIYVLTGNELTANKAFVALSLFNILRYPITMFPNVIISMIQGQVSVNRLTHFLNLEELDPSNVEKTMPEHISSQAIHVEDGSFSWDKEHSPVLQNVNVNIPSGSLVAVVGQVGCGKTTLLSALLGETEKLSGKVYVKGSVAYVPQQAWIQNATLRDNILFGRSFDPKRYCRTISNCALRTDLDILPGGDMTEIGEKVRFLETSNGQETNERTSERTN</sequence>
<dbReference type="Gene3D" id="1.20.1560.10">
    <property type="entry name" value="ABC transporter type 1, transmembrane domain"/>
    <property type="match status" value="1"/>
</dbReference>
<dbReference type="SUPFAM" id="SSF52540">
    <property type="entry name" value="P-loop containing nucleoside triphosphate hydrolases"/>
    <property type="match status" value="1"/>
</dbReference>
<feature type="transmembrane region" description="Helical" evidence="13">
    <location>
        <begin position="243"/>
        <end position="266"/>
    </location>
</feature>
<evidence type="ECO:0000256" key="13">
    <source>
        <dbReference type="SAM" id="Phobius"/>
    </source>
</evidence>
<feature type="transmembrane region" description="Helical" evidence="13">
    <location>
        <begin position="501"/>
        <end position="519"/>
    </location>
</feature>
<dbReference type="InterPro" id="IPR001452">
    <property type="entry name" value="SH3_domain"/>
</dbReference>
<dbReference type="FunFam" id="1.20.1560.10:FF:000020">
    <property type="entry name" value="ABC metal ion transporter"/>
    <property type="match status" value="1"/>
</dbReference>
<keyword evidence="6" id="KW-0677">Repeat</keyword>
<evidence type="ECO:0000256" key="8">
    <source>
        <dbReference type="ARBA" id="ARBA00022840"/>
    </source>
</evidence>
<dbReference type="GO" id="GO:0000323">
    <property type="term" value="C:lytic vacuole"/>
    <property type="evidence" value="ECO:0007669"/>
    <property type="project" value="UniProtKB-ARBA"/>
</dbReference>
<gene>
    <name evidence="16" type="primary">ABCC1_6</name>
    <name evidence="16" type="ORF">OS493_023369</name>
</gene>
<name>A0A9X0D7V5_9CNID</name>
<evidence type="ECO:0000256" key="4">
    <source>
        <dbReference type="ARBA" id="ARBA00022554"/>
    </source>
</evidence>
<feature type="region of interest" description="Disordered" evidence="12">
    <location>
        <begin position="199"/>
        <end position="232"/>
    </location>
</feature>
<dbReference type="SUPFAM" id="SSF90123">
    <property type="entry name" value="ABC transporter transmembrane region"/>
    <property type="match status" value="1"/>
</dbReference>
<evidence type="ECO:0000256" key="11">
    <source>
        <dbReference type="PROSITE-ProRule" id="PRU00192"/>
    </source>
</evidence>
<dbReference type="Gene3D" id="3.40.50.300">
    <property type="entry name" value="P-loop containing nucleotide triphosphate hydrolases"/>
    <property type="match status" value="1"/>
</dbReference>
<keyword evidence="9 13" id="KW-1133">Transmembrane helix</keyword>
<dbReference type="Pfam" id="PF00664">
    <property type="entry name" value="ABC_membrane"/>
    <property type="match status" value="1"/>
</dbReference>
<keyword evidence="10 13" id="KW-0472">Membrane</keyword>
<comment type="subcellular location">
    <subcellularLocation>
        <location evidence="1">Vacuole membrane</location>
        <topology evidence="1">Multi-pass membrane protein</topology>
    </subcellularLocation>
</comment>
<keyword evidence="4" id="KW-0926">Vacuole</keyword>
<dbReference type="GO" id="GO:0016887">
    <property type="term" value="F:ATP hydrolysis activity"/>
    <property type="evidence" value="ECO:0007669"/>
    <property type="project" value="InterPro"/>
</dbReference>
<evidence type="ECO:0000313" key="17">
    <source>
        <dbReference type="Proteomes" id="UP001163046"/>
    </source>
</evidence>
<dbReference type="InterPro" id="IPR003439">
    <property type="entry name" value="ABC_transporter-like_ATP-bd"/>
</dbReference>
<feature type="domain" description="SH3" evidence="14">
    <location>
        <begin position="6"/>
        <end position="83"/>
    </location>
</feature>
<dbReference type="OrthoDB" id="5979154at2759"/>
<evidence type="ECO:0000256" key="12">
    <source>
        <dbReference type="SAM" id="MobiDB-lite"/>
    </source>
</evidence>
<evidence type="ECO:0000259" key="15">
    <source>
        <dbReference type="PROSITE" id="PS50929"/>
    </source>
</evidence>
<dbReference type="PROSITE" id="PS50002">
    <property type="entry name" value="SH3"/>
    <property type="match status" value="1"/>
</dbReference>
<evidence type="ECO:0000256" key="9">
    <source>
        <dbReference type="ARBA" id="ARBA00022989"/>
    </source>
</evidence>
<feature type="domain" description="ABC transmembrane type-1" evidence="15">
    <location>
        <begin position="251"/>
        <end position="531"/>
    </location>
</feature>
<dbReference type="InterPro" id="IPR036640">
    <property type="entry name" value="ABC1_TM_sf"/>
</dbReference>
<dbReference type="SUPFAM" id="SSF50044">
    <property type="entry name" value="SH3-domain"/>
    <property type="match status" value="1"/>
</dbReference>
<evidence type="ECO:0000256" key="7">
    <source>
        <dbReference type="ARBA" id="ARBA00022741"/>
    </source>
</evidence>
<evidence type="ECO:0000256" key="5">
    <source>
        <dbReference type="ARBA" id="ARBA00022692"/>
    </source>
</evidence>
<dbReference type="AlphaFoldDB" id="A0A9X0D7V5"/>
<dbReference type="GO" id="GO:0140359">
    <property type="term" value="F:ABC-type transporter activity"/>
    <property type="evidence" value="ECO:0007669"/>
    <property type="project" value="InterPro"/>
</dbReference>
<organism evidence="16 17">
    <name type="scientific">Desmophyllum pertusum</name>
    <dbReference type="NCBI Taxonomy" id="174260"/>
    <lineage>
        <taxon>Eukaryota</taxon>
        <taxon>Metazoa</taxon>
        <taxon>Cnidaria</taxon>
        <taxon>Anthozoa</taxon>
        <taxon>Hexacorallia</taxon>
        <taxon>Scleractinia</taxon>
        <taxon>Caryophylliina</taxon>
        <taxon>Caryophylliidae</taxon>
        <taxon>Desmophyllum</taxon>
    </lineage>
</organism>
<accession>A0A9X0D7V5</accession>
<dbReference type="GO" id="GO:0005524">
    <property type="term" value="F:ATP binding"/>
    <property type="evidence" value="ECO:0007669"/>
    <property type="project" value="UniProtKB-KW"/>
</dbReference>
<evidence type="ECO:0000256" key="3">
    <source>
        <dbReference type="ARBA" id="ARBA00022448"/>
    </source>
</evidence>
<evidence type="ECO:0000256" key="10">
    <source>
        <dbReference type="ARBA" id="ARBA00023136"/>
    </source>
</evidence>
<dbReference type="PANTHER" id="PTHR24223:SF443">
    <property type="entry name" value="MULTIDRUG-RESISTANCE LIKE PROTEIN 1, ISOFORM I"/>
    <property type="match status" value="1"/>
</dbReference>
<dbReference type="EMBL" id="MU825413">
    <property type="protein sequence ID" value="KAJ7390657.1"/>
    <property type="molecule type" value="Genomic_DNA"/>
</dbReference>
<dbReference type="SMART" id="SM00326">
    <property type="entry name" value="SH3"/>
    <property type="match status" value="1"/>
</dbReference>
<dbReference type="InterPro" id="IPR027417">
    <property type="entry name" value="P-loop_NTPase"/>
</dbReference>
<keyword evidence="17" id="KW-1185">Reference proteome</keyword>
<dbReference type="InterPro" id="IPR036028">
    <property type="entry name" value="SH3-like_dom_sf"/>
</dbReference>
<dbReference type="Pfam" id="PF00005">
    <property type="entry name" value="ABC_tran"/>
    <property type="match status" value="1"/>
</dbReference>
<dbReference type="InterPro" id="IPR011527">
    <property type="entry name" value="ABC1_TM_dom"/>
</dbReference>
<feature type="transmembrane region" description="Helical" evidence="13">
    <location>
        <begin position="286"/>
        <end position="310"/>
    </location>
</feature>
<dbReference type="Gene3D" id="2.30.30.40">
    <property type="entry name" value="SH3 Domains"/>
    <property type="match status" value="1"/>
</dbReference>
<dbReference type="Proteomes" id="UP001163046">
    <property type="component" value="Unassembled WGS sequence"/>
</dbReference>
<keyword evidence="2 11" id="KW-0728">SH3 domain</keyword>
<evidence type="ECO:0000313" key="16">
    <source>
        <dbReference type="EMBL" id="KAJ7390657.1"/>
    </source>
</evidence>
<feature type="transmembrane region" description="Helical" evidence="13">
    <location>
        <begin position="467"/>
        <end position="495"/>
    </location>
</feature>
<keyword evidence="7" id="KW-0547">Nucleotide-binding</keyword>
<dbReference type="GO" id="GO:0005774">
    <property type="term" value="C:vacuolar membrane"/>
    <property type="evidence" value="ECO:0007669"/>
    <property type="project" value="UniProtKB-SubCell"/>
</dbReference>
<proteinExistence type="predicted"/>
<keyword evidence="3" id="KW-0813">Transport</keyword>
<dbReference type="PANTHER" id="PTHR24223">
    <property type="entry name" value="ATP-BINDING CASSETTE SUB-FAMILY C"/>
    <property type="match status" value="1"/>
</dbReference>
<evidence type="ECO:0000256" key="6">
    <source>
        <dbReference type="ARBA" id="ARBA00022737"/>
    </source>
</evidence>
<keyword evidence="5 13" id="KW-0812">Transmembrane</keyword>
<dbReference type="PROSITE" id="PS50929">
    <property type="entry name" value="ABC_TM1F"/>
    <property type="match status" value="1"/>
</dbReference>
<dbReference type="InterPro" id="IPR050173">
    <property type="entry name" value="ABC_transporter_C-like"/>
</dbReference>
<evidence type="ECO:0000256" key="2">
    <source>
        <dbReference type="ARBA" id="ARBA00022443"/>
    </source>
</evidence>
<feature type="transmembrane region" description="Helical" evidence="13">
    <location>
        <begin position="390"/>
        <end position="408"/>
    </location>
</feature>
<evidence type="ECO:0000256" key="1">
    <source>
        <dbReference type="ARBA" id="ARBA00004128"/>
    </source>
</evidence>
<protein>
    <submittedName>
        <fullName evidence="16">Multidrug resistance-associated protein 1</fullName>
    </submittedName>
</protein>
<dbReference type="CDD" id="cd18595">
    <property type="entry name" value="ABC_6TM_MRP1_2_3_6_D1_like"/>
    <property type="match status" value="1"/>
</dbReference>
<keyword evidence="8" id="KW-0067">ATP-binding</keyword>
<reference evidence="16" key="1">
    <citation type="submission" date="2023-01" db="EMBL/GenBank/DDBJ databases">
        <title>Genome assembly of the deep-sea coral Lophelia pertusa.</title>
        <authorList>
            <person name="Herrera S."/>
            <person name="Cordes E."/>
        </authorList>
    </citation>
    <scope>NUCLEOTIDE SEQUENCE</scope>
    <source>
        <strain evidence="16">USNM1676648</strain>
        <tissue evidence="16">Polyp</tissue>
    </source>
</reference>
<comment type="caution">
    <text evidence="16">The sequence shown here is derived from an EMBL/GenBank/DDBJ whole genome shotgun (WGS) entry which is preliminary data.</text>
</comment>
<evidence type="ECO:0000259" key="14">
    <source>
        <dbReference type="PROSITE" id="PS50002"/>
    </source>
</evidence>